<dbReference type="SUPFAM" id="SSF56112">
    <property type="entry name" value="Protein kinase-like (PK-like)"/>
    <property type="match status" value="1"/>
</dbReference>
<dbReference type="InterPro" id="IPR008271">
    <property type="entry name" value="Ser/Thr_kinase_AS"/>
</dbReference>
<organism evidence="2 3">
    <name type="scientific">Rhodovastum atsumiense</name>
    <dbReference type="NCBI Taxonomy" id="504468"/>
    <lineage>
        <taxon>Bacteria</taxon>
        <taxon>Pseudomonadati</taxon>
        <taxon>Pseudomonadota</taxon>
        <taxon>Alphaproteobacteria</taxon>
        <taxon>Acetobacterales</taxon>
        <taxon>Acetobacteraceae</taxon>
        <taxon>Rhodovastum</taxon>
    </lineage>
</organism>
<dbReference type="PROSITE" id="PS50011">
    <property type="entry name" value="PROTEIN_KINASE_DOM"/>
    <property type="match status" value="1"/>
</dbReference>
<dbReference type="Proteomes" id="UP000325255">
    <property type="component" value="Unassembled WGS sequence"/>
</dbReference>
<accession>A0A5M6IRA7</accession>
<name>A0A5M6IRA7_9PROT</name>
<dbReference type="RefSeq" id="WP_150042957.1">
    <property type="nucleotide sequence ID" value="NZ_OW485601.1"/>
</dbReference>
<feature type="domain" description="Protein kinase" evidence="1">
    <location>
        <begin position="31"/>
        <end position="321"/>
    </location>
</feature>
<dbReference type="PROSITE" id="PS00108">
    <property type="entry name" value="PROTEIN_KINASE_ST"/>
    <property type="match status" value="1"/>
</dbReference>
<dbReference type="GO" id="GO:0005524">
    <property type="term" value="F:ATP binding"/>
    <property type="evidence" value="ECO:0007669"/>
    <property type="project" value="InterPro"/>
</dbReference>
<evidence type="ECO:0000313" key="2">
    <source>
        <dbReference type="EMBL" id="KAA5609995.1"/>
    </source>
</evidence>
<sequence length="324" mass="36661">MSFPLITDYRKALANAKTRFTTLEITPELDQFQQPLFFAGNFAGVFRVRDLQGHPLALKCFTRAMPELERRYRAIARYIRTNRPACMVDLSYLPREVYVTSTVATSGDYPVVTMPWLEGRSLGAAIRTICSKGNRQALAALTRAWARLCLDLLERGVAHGDLKHDNVIIVPGSKLKLIDYDSMFLPEMKGLAANLLGGVNFQHPARKPRHFNATLDHFSMLVILLSLRALTFDPDLFEAHHNGENIILSRDDFLDPDSSKSMLRQLLRTRDRYTRECAMALIKSCKQEGIMIPGIRSILTAGLRVDTVERAAEPPRLFSFLPLR</sequence>
<keyword evidence="3" id="KW-1185">Reference proteome</keyword>
<keyword evidence="2" id="KW-0418">Kinase</keyword>
<evidence type="ECO:0000313" key="3">
    <source>
        <dbReference type="Proteomes" id="UP000325255"/>
    </source>
</evidence>
<comment type="caution">
    <text evidence="2">The sequence shown here is derived from an EMBL/GenBank/DDBJ whole genome shotgun (WGS) entry which is preliminary data.</text>
</comment>
<dbReference type="InterPro" id="IPR000719">
    <property type="entry name" value="Prot_kinase_dom"/>
</dbReference>
<dbReference type="AlphaFoldDB" id="A0A5M6IRA7"/>
<protein>
    <submittedName>
        <fullName evidence="2">Protein kinase family protein</fullName>
    </submittedName>
</protein>
<dbReference type="InterPro" id="IPR011009">
    <property type="entry name" value="Kinase-like_dom_sf"/>
</dbReference>
<gene>
    <name evidence="2" type="ORF">F1189_21605</name>
</gene>
<dbReference type="EMBL" id="VWPK01000040">
    <property type="protein sequence ID" value="KAA5609995.1"/>
    <property type="molecule type" value="Genomic_DNA"/>
</dbReference>
<keyword evidence="2" id="KW-0808">Transferase</keyword>
<dbReference type="OrthoDB" id="9795390at2"/>
<dbReference type="Gene3D" id="1.10.510.10">
    <property type="entry name" value="Transferase(Phosphotransferase) domain 1"/>
    <property type="match status" value="1"/>
</dbReference>
<evidence type="ECO:0000259" key="1">
    <source>
        <dbReference type="PROSITE" id="PS50011"/>
    </source>
</evidence>
<reference evidence="2 3" key="1">
    <citation type="submission" date="2019-09" db="EMBL/GenBank/DDBJ databases">
        <title>Genome sequence of Rhodovastum atsumiense, a diverse member of the Acetobacteraceae family of non-sulfur purple photosynthetic bacteria.</title>
        <authorList>
            <person name="Meyer T."/>
            <person name="Kyndt J."/>
        </authorList>
    </citation>
    <scope>NUCLEOTIDE SEQUENCE [LARGE SCALE GENOMIC DNA]</scope>
    <source>
        <strain evidence="2 3">DSM 21279</strain>
    </source>
</reference>
<proteinExistence type="predicted"/>
<dbReference type="GO" id="GO:0004672">
    <property type="term" value="F:protein kinase activity"/>
    <property type="evidence" value="ECO:0007669"/>
    <property type="project" value="InterPro"/>
</dbReference>